<evidence type="ECO:0000256" key="9">
    <source>
        <dbReference type="ARBA" id="ARBA00022842"/>
    </source>
</evidence>
<dbReference type="GO" id="GO:0005524">
    <property type="term" value="F:ATP binding"/>
    <property type="evidence" value="ECO:0007669"/>
    <property type="project" value="UniProtKB-KW"/>
</dbReference>
<comment type="similarity">
    <text evidence="2">Belongs to the TsaE family.</text>
</comment>
<gene>
    <name evidence="11" type="ORF">COT51_02110</name>
</gene>
<comment type="subcellular location">
    <subcellularLocation>
        <location evidence="1">Cytoplasm</location>
    </subcellularLocation>
</comment>
<dbReference type="InterPro" id="IPR027417">
    <property type="entry name" value="P-loop_NTPase"/>
</dbReference>
<keyword evidence="7" id="KW-0547">Nucleotide-binding</keyword>
<dbReference type="GO" id="GO:0016740">
    <property type="term" value="F:transferase activity"/>
    <property type="evidence" value="ECO:0007669"/>
    <property type="project" value="UniProtKB-KW"/>
</dbReference>
<accession>A0A2H0X9N7</accession>
<evidence type="ECO:0000256" key="2">
    <source>
        <dbReference type="ARBA" id="ARBA00007599"/>
    </source>
</evidence>
<dbReference type="Proteomes" id="UP000231098">
    <property type="component" value="Unassembled WGS sequence"/>
</dbReference>
<evidence type="ECO:0000256" key="4">
    <source>
        <dbReference type="ARBA" id="ARBA00022490"/>
    </source>
</evidence>
<reference evidence="12" key="1">
    <citation type="submission" date="2017-09" db="EMBL/GenBank/DDBJ databases">
        <title>Depth-based differentiation of microbial function through sediment-hosted aquifers and enrichment of novel symbionts in the deep terrestrial subsurface.</title>
        <authorList>
            <person name="Probst A.J."/>
            <person name="Ladd B."/>
            <person name="Jarett J.K."/>
            <person name="Geller-Mcgrath D.E."/>
            <person name="Sieber C.M.K."/>
            <person name="Emerson J.B."/>
            <person name="Anantharaman K."/>
            <person name="Thomas B.C."/>
            <person name="Malmstrom R."/>
            <person name="Stieglmeier M."/>
            <person name="Klingl A."/>
            <person name="Woyke T."/>
            <person name="Ryan C.M."/>
            <person name="Banfield J.F."/>
        </authorList>
    </citation>
    <scope>NUCLEOTIDE SEQUENCE [LARGE SCALE GENOMIC DNA]</scope>
</reference>
<keyword evidence="9" id="KW-0460">Magnesium</keyword>
<evidence type="ECO:0000256" key="1">
    <source>
        <dbReference type="ARBA" id="ARBA00004496"/>
    </source>
</evidence>
<dbReference type="EMBL" id="PEYV01000033">
    <property type="protein sequence ID" value="PIS21555.1"/>
    <property type="molecule type" value="Genomic_DNA"/>
</dbReference>
<dbReference type="Gene3D" id="3.40.50.300">
    <property type="entry name" value="P-loop containing nucleotide triphosphate hydrolases"/>
    <property type="match status" value="1"/>
</dbReference>
<dbReference type="InterPro" id="IPR003442">
    <property type="entry name" value="T6A_TsaE"/>
</dbReference>
<organism evidence="11 12">
    <name type="scientific">candidate division WWE3 bacterium CG08_land_8_20_14_0_20_41_15</name>
    <dbReference type="NCBI Taxonomy" id="1975086"/>
    <lineage>
        <taxon>Bacteria</taxon>
        <taxon>Katanobacteria</taxon>
    </lineage>
</organism>
<dbReference type="Pfam" id="PF02367">
    <property type="entry name" value="TsaE"/>
    <property type="match status" value="1"/>
</dbReference>
<name>A0A2H0X9N7_UNCKA</name>
<keyword evidence="8" id="KW-0067">ATP-binding</keyword>
<evidence type="ECO:0000313" key="12">
    <source>
        <dbReference type="Proteomes" id="UP000231098"/>
    </source>
</evidence>
<dbReference type="GO" id="GO:0046872">
    <property type="term" value="F:metal ion binding"/>
    <property type="evidence" value="ECO:0007669"/>
    <property type="project" value="UniProtKB-KW"/>
</dbReference>
<evidence type="ECO:0000313" key="11">
    <source>
        <dbReference type="EMBL" id="PIS21555.1"/>
    </source>
</evidence>
<evidence type="ECO:0000256" key="7">
    <source>
        <dbReference type="ARBA" id="ARBA00022741"/>
    </source>
</evidence>
<dbReference type="PANTHER" id="PTHR33540:SF2">
    <property type="entry name" value="TRNA THREONYLCARBAMOYLADENOSINE BIOSYNTHESIS PROTEIN TSAE"/>
    <property type="match status" value="1"/>
</dbReference>
<dbReference type="AlphaFoldDB" id="A0A2H0X9N7"/>
<dbReference type="NCBIfam" id="TIGR00150">
    <property type="entry name" value="T6A_YjeE"/>
    <property type="match status" value="1"/>
</dbReference>
<keyword evidence="5" id="KW-0819">tRNA processing</keyword>
<keyword evidence="4" id="KW-0963">Cytoplasm</keyword>
<sequence>MEILTKSAKETKKLASKIAKTLKGGEVLALSGDLGSGKTTFVQGLAKGFGIKERVLSPSYVLIRQHKIKNLKSEIGNLIHVDLYRLSGVQETEMIGLTEFIGKKENVVVIEWAERAGDLFGKSALHIDFEYGKNNQRKIILDKRIKI</sequence>
<evidence type="ECO:0000256" key="6">
    <source>
        <dbReference type="ARBA" id="ARBA00022723"/>
    </source>
</evidence>
<dbReference type="GO" id="GO:0002949">
    <property type="term" value="P:tRNA threonylcarbamoyladenosine modification"/>
    <property type="evidence" value="ECO:0007669"/>
    <property type="project" value="InterPro"/>
</dbReference>
<dbReference type="SUPFAM" id="SSF52540">
    <property type="entry name" value="P-loop containing nucleoside triphosphate hydrolases"/>
    <property type="match status" value="1"/>
</dbReference>
<dbReference type="GO" id="GO:0005737">
    <property type="term" value="C:cytoplasm"/>
    <property type="evidence" value="ECO:0007669"/>
    <property type="project" value="UniProtKB-SubCell"/>
</dbReference>
<dbReference type="PANTHER" id="PTHR33540">
    <property type="entry name" value="TRNA THREONYLCARBAMOYLADENOSINE BIOSYNTHESIS PROTEIN TSAE"/>
    <property type="match status" value="1"/>
</dbReference>
<evidence type="ECO:0000256" key="10">
    <source>
        <dbReference type="ARBA" id="ARBA00032441"/>
    </source>
</evidence>
<comment type="caution">
    <text evidence="11">The sequence shown here is derived from an EMBL/GenBank/DDBJ whole genome shotgun (WGS) entry which is preliminary data.</text>
</comment>
<evidence type="ECO:0000256" key="5">
    <source>
        <dbReference type="ARBA" id="ARBA00022694"/>
    </source>
</evidence>
<keyword evidence="11" id="KW-0808">Transferase</keyword>
<keyword evidence="6" id="KW-0479">Metal-binding</keyword>
<protein>
    <recommendedName>
        <fullName evidence="3">tRNA threonylcarbamoyladenosine biosynthesis protein TsaE</fullName>
    </recommendedName>
    <alternativeName>
        <fullName evidence="10">t(6)A37 threonylcarbamoyladenosine biosynthesis protein TsaE</fullName>
    </alternativeName>
</protein>
<proteinExistence type="inferred from homology"/>
<evidence type="ECO:0000256" key="3">
    <source>
        <dbReference type="ARBA" id="ARBA00019010"/>
    </source>
</evidence>
<evidence type="ECO:0000256" key="8">
    <source>
        <dbReference type="ARBA" id="ARBA00022840"/>
    </source>
</evidence>